<evidence type="ECO:0000313" key="2">
    <source>
        <dbReference type="EMBL" id="CAB9527039.1"/>
    </source>
</evidence>
<feature type="region of interest" description="Disordered" evidence="1">
    <location>
        <begin position="1"/>
        <end position="27"/>
    </location>
</feature>
<comment type="caution">
    <text evidence="2">The sequence shown here is derived from an EMBL/GenBank/DDBJ whole genome shotgun (WGS) entry which is preliminary data.</text>
</comment>
<protein>
    <submittedName>
        <fullName evidence="2">Uncharacterized protein</fullName>
    </submittedName>
</protein>
<name>A0A9N8EXV2_9STRA</name>
<dbReference type="EMBL" id="CAICTM010001929">
    <property type="protein sequence ID" value="CAB9527039.1"/>
    <property type="molecule type" value="Genomic_DNA"/>
</dbReference>
<gene>
    <name evidence="2" type="ORF">SEMRO_1931_G306140.1</name>
</gene>
<feature type="region of interest" description="Disordered" evidence="1">
    <location>
        <begin position="41"/>
        <end position="74"/>
    </location>
</feature>
<dbReference type="Proteomes" id="UP001153069">
    <property type="component" value="Unassembled WGS sequence"/>
</dbReference>
<feature type="compositionally biased region" description="Basic and acidic residues" evidence="1">
    <location>
        <begin position="58"/>
        <end position="67"/>
    </location>
</feature>
<evidence type="ECO:0000256" key="1">
    <source>
        <dbReference type="SAM" id="MobiDB-lite"/>
    </source>
</evidence>
<sequence length="156" mass="17807">MNMSKPEGSRWATKNLKDHTPMSLPETLSSGRIHFLDKIGHVFPSPKSDKTAGSTIDRPQKAQEKRAPSYKPKANWKDKRAAKFTCRETKRLKNGRWSGKFTSQGYPHESSEWEASEVRFVYCPQDMIQKWAGCRKSDPTLLLLPPKALHHSGNEQ</sequence>
<dbReference type="AlphaFoldDB" id="A0A9N8EXV2"/>
<evidence type="ECO:0000313" key="3">
    <source>
        <dbReference type="Proteomes" id="UP001153069"/>
    </source>
</evidence>
<reference evidence="2" key="1">
    <citation type="submission" date="2020-06" db="EMBL/GenBank/DDBJ databases">
        <authorList>
            <consortium name="Plant Systems Biology data submission"/>
        </authorList>
    </citation>
    <scope>NUCLEOTIDE SEQUENCE</scope>
    <source>
        <strain evidence="2">D6</strain>
    </source>
</reference>
<organism evidence="2 3">
    <name type="scientific">Seminavis robusta</name>
    <dbReference type="NCBI Taxonomy" id="568900"/>
    <lineage>
        <taxon>Eukaryota</taxon>
        <taxon>Sar</taxon>
        <taxon>Stramenopiles</taxon>
        <taxon>Ochrophyta</taxon>
        <taxon>Bacillariophyta</taxon>
        <taxon>Bacillariophyceae</taxon>
        <taxon>Bacillariophycidae</taxon>
        <taxon>Naviculales</taxon>
        <taxon>Naviculaceae</taxon>
        <taxon>Seminavis</taxon>
    </lineage>
</organism>
<keyword evidence="3" id="KW-1185">Reference proteome</keyword>
<accession>A0A9N8EXV2</accession>
<proteinExistence type="predicted"/>